<accession>A0A371GEA7</accession>
<organism evidence="1 2">
    <name type="scientific">Mucuna pruriens</name>
    <name type="common">Velvet bean</name>
    <name type="synonym">Dolichos pruriens</name>
    <dbReference type="NCBI Taxonomy" id="157652"/>
    <lineage>
        <taxon>Eukaryota</taxon>
        <taxon>Viridiplantae</taxon>
        <taxon>Streptophyta</taxon>
        <taxon>Embryophyta</taxon>
        <taxon>Tracheophyta</taxon>
        <taxon>Spermatophyta</taxon>
        <taxon>Magnoliopsida</taxon>
        <taxon>eudicotyledons</taxon>
        <taxon>Gunneridae</taxon>
        <taxon>Pentapetalae</taxon>
        <taxon>rosids</taxon>
        <taxon>fabids</taxon>
        <taxon>Fabales</taxon>
        <taxon>Fabaceae</taxon>
        <taxon>Papilionoideae</taxon>
        <taxon>50 kb inversion clade</taxon>
        <taxon>NPAAA clade</taxon>
        <taxon>indigoferoid/millettioid clade</taxon>
        <taxon>Phaseoleae</taxon>
        <taxon>Mucuna</taxon>
    </lineage>
</organism>
<proteinExistence type="predicted"/>
<reference evidence="1" key="1">
    <citation type="submission" date="2018-05" db="EMBL/GenBank/DDBJ databases">
        <title>Draft genome of Mucuna pruriens seed.</title>
        <authorList>
            <person name="Nnadi N.E."/>
            <person name="Vos R."/>
            <person name="Hasami M.H."/>
            <person name="Devisetty U.K."/>
            <person name="Aguiy J.C."/>
        </authorList>
    </citation>
    <scope>NUCLEOTIDE SEQUENCE [LARGE SCALE GENOMIC DNA]</scope>
    <source>
        <strain evidence="1">JCA_2017</strain>
    </source>
</reference>
<evidence type="ECO:0000313" key="1">
    <source>
        <dbReference type="EMBL" id="RDX88885.1"/>
    </source>
</evidence>
<dbReference type="EMBL" id="QJKJ01005813">
    <property type="protein sequence ID" value="RDX88885.1"/>
    <property type="molecule type" value="Genomic_DNA"/>
</dbReference>
<protein>
    <submittedName>
        <fullName evidence="1">Uncharacterized protein</fullName>
    </submittedName>
</protein>
<keyword evidence="2" id="KW-1185">Reference proteome</keyword>
<dbReference type="OrthoDB" id="1931687at2759"/>
<sequence>MKVSLEVLHLGKTVEEDYGVFLLPDNPTLAQIRSHKEKNQERQRHVYLLVSLKPSSQETRFSSHRKIVEKILVIVPERYEASITSLENIKDLSKITLA</sequence>
<dbReference type="AlphaFoldDB" id="A0A371GEA7"/>
<name>A0A371GEA7_MUCPR</name>
<comment type="caution">
    <text evidence="1">The sequence shown here is derived from an EMBL/GenBank/DDBJ whole genome shotgun (WGS) entry which is preliminary data.</text>
</comment>
<feature type="non-terminal residue" evidence="1">
    <location>
        <position position="1"/>
    </location>
</feature>
<evidence type="ECO:0000313" key="2">
    <source>
        <dbReference type="Proteomes" id="UP000257109"/>
    </source>
</evidence>
<dbReference type="Proteomes" id="UP000257109">
    <property type="component" value="Unassembled WGS sequence"/>
</dbReference>
<gene>
    <name evidence="1" type="ORF">CR513_29460</name>
</gene>